<feature type="transmembrane region" description="Helical" evidence="6">
    <location>
        <begin position="117"/>
        <end position="135"/>
    </location>
</feature>
<feature type="transmembrane region" description="Helical" evidence="6">
    <location>
        <begin position="155"/>
        <end position="179"/>
    </location>
</feature>
<organism evidence="7 8">
    <name type="scientific">Camelina sativa</name>
    <name type="common">False flax</name>
    <name type="synonym">Myagrum sativum</name>
    <dbReference type="NCBI Taxonomy" id="90675"/>
    <lineage>
        <taxon>Eukaryota</taxon>
        <taxon>Viridiplantae</taxon>
        <taxon>Streptophyta</taxon>
        <taxon>Embryophyta</taxon>
        <taxon>Tracheophyta</taxon>
        <taxon>Spermatophyta</taxon>
        <taxon>Magnoliopsida</taxon>
        <taxon>eudicotyledons</taxon>
        <taxon>Gunneridae</taxon>
        <taxon>Pentapetalae</taxon>
        <taxon>rosids</taxon>
        <taxon>malvids</taxon>
        <taxon>Brassicales</taxon>
        <taxon>Brassicaceae</taxon>
        <taxon>Camelineae</taxon>
        <taxon>Camelina</taxon>
    </lineage>
</organism>
<dbReference type="PANTHER" id="PTHR31621:SF5">
    <property type="entry name" value="PROTEIN DMP10"/>
    <property type="match status" value="1"/>
</dbReference>
<keyword evidence="5 6" id="KW-0472">Membrane</keyword>
<dbReference type="Pfam" id="PF05078">
    <property type="entry name" value="DUF679"/>
    <property type="match status" value="1"/>
</dbReference>
<protein>
    <submittedName>
        <fullName evidence="8">Uncharacterized protein LOC104736775</fullName>
    </submittedName>
</protein>
<evidence type="ECO:0000313" key="8">
    <source>
        <dbReference type="RefSeq" id="XP_010455132.1"/>
    </source>
</evidence>
<reference evidence="7" key="1">
    <citation type="journal article" date="2014" name="Nat. Commun.">
        <title>The emerging biofuel crop Camelina sativa retains a highly undifferentiated hexaploid genome structure.</title>
        <authorList>
            <person name="Kagale S."/>
            <person name="Koh C."/>
            <person name="Nixon J."/>
            <person name="Bollina V."/>
            <person name="Clarke W.E."/>
            <person name="Tuteja R."/>
            <person name="Spillane C."/>
            <person name="Robinson S.J."/>
            <person name="Links M.G."/>
            <person name="Clarke C."/>
            <person name="Higgins E.E."/>
            <person name="Huebert T."/>
            <person name="Sharpe A.G."/>
            <person name="Parkin I.A."/>
        </authorList>
    </citation>
    <scope>NUCLEOTIDE SEQUENCE [LARGE SCALE GENOMIC DNA]</scope>
    <source>
        <strain evidence="7">cv. DH55</strain>
    </source>
</reference>
<proteinExistence type="inferred from homology"/>
<evidence type="ECO:0000256" key="2">
    <source>
        <dbReference type="ARBA" id="ARBA00008707"/>
    </source>
</evidence>
<dbReference type="InterPro" id="IPR007770">
    <property type="entry name" value="DMP"/>
</dbReference>
<keyword evidence="3 6" id="KW-0812">Transmembrane</keyword>
<comment type="similarity">
    <text evidence="2">Belongs to the plant DMP1 protein family.</text>
</comment>
<dbReference type="GeneID" id="104736775"/>
<reference evidence="8" key="2">
    <citation type="submission" date="2025-08" db="UniProtKB">
        <authorList>
            <consortium name="RefSeq"/>
        </authorList>
    </citation>
    <scope>IDENTIFICATION</scope>
    <source>
        <tissue evidence="8">Leaf</tissue>
    </source>
</reference>
<dbReference type="Proteomes" id="UP000694864">
    <property type="component" value="Chromosome 13"/>
</dbReference>
<keyword evidence="4 6" id="KW-1133">Transmembrane helix</keyword>
<evidence type="ECO:0000256" key="5">
    <source>
        <dbReference type="ARBA" id="ARBA00023136"/>
    </source>
</evidence>
<evidence type="ECO:0000256" key="3">
    <source>
        <dbReference type="ARBA" id="ARBA00022692"/>
    </source>
</evidence>
<evidence type="ECO:0000256" key="4">
    <source>
        <dbReference type="ARBA" id="ARBA00022989"/>
    </source>
</evidence>
<dbReference type="RefSeq" id="XP_010455132.1">
    <property type="nucleotide sequence ID" value="XM_010456830.2"/>
</dbReference>
<comment type="subcellular location">
    <subcellularLocation>
        <location evidence="1">Membrane</location>
        <topology evidence="1">Multi-pass membrane protein</topology>
    </subcellularLocation>
</comment>
<sequence>MEASFIRSLPSAGNFANLLPTGTALMFETLIPSFSNGGECTNKPANKFLTISLISFCAAACLFSSFTDSFVGEDGRIYYGIATANGLYILNDYPDEDGYDPESGLTGDKKRRCKLSFVDFVHAFVSVVVFLSLAVESSDFRRCLLPEDDGHSWGGHFVLMIKYFAVMVVTVASFFFAIFPTKRRGIGFTDIR</sequence>
<evidence type="ECO:0000256" key="6">
    <source>
        <dbReference type="SAM" id="Phobius"/>
    </source>
</evidence>
<accession>A0ABM0VEW6</accession>
<name>A0ABM0VEW6_CAMSA</name>
<dbReference type="PANTHER" id="PTHR31621">
    <property type="entry name" value="PROTEIN DMP3"/>
    <property type="match status" value="1"/>
</dbReference>
<evidence type="ECO:0000313" key="7">
    <source>
        <dbReference type="Proteomes" id="UP000694864"/>
    </source>
</evidence>
<gene>
    <name evidence="8" type="primary">LOC104736775</name>
</gene>
<evidence type="ECO:0000256" key="1">
    <source>
        <dbReference type="ARBA" id="ARBA00004141"/>
    </source>
</evidence>
<keyword evidence="7" id="KW-1185">Reference proteome</keyword>